<protein>
    <submittedName>
        <fullName evidence="2">5324_t:CDS:1</fullName>
    </submittedName>
</protein>
<organism evidence="2 3">
    <name type="scientific">Dentiscutata erythropus</name>
    <dbReference type="NCBI Taxonomy" id="1348616"/>
    <lineage>
        <taxon>Eukaryota</taxon>
        <taxon>Fungi</taxon>
        <taxon>Fungi incertae sedis</taxon>
        <taxon>Mucoromycota</taxon>
        <taxon>Glomeromycotina</taxon>
        <taxon>Glomeromycetes</taxon>
        <taxon>Diversisporales</taxon>
        <taxon>Gigasporaceae</taxon>
        <taxon>Dentiscutata</taxon>
    </lineage>
</organism>
<dbReference type="Gene3D" id="1.10.510.10">
    <property type="entry name" value="Transferase(Phosphotransferase) domain 1"/>
    <property type="match status" value="1"/>
</dbReference>
<dbReference type="Gene3D" id="1.10.150.50">
    <property type="entry name" value="Transcription Factor, Ets-1"/>
    <property type="match status" value="1"/>
</dbReference>
<dbReference type="SUPFAM" id="SSF56112">
    <property type="entry name" value="Protein kinase-like (PK-like)"/>
    <property type="match status" value="1"/>
</dbReference>
<gene>
    <name evidence="2" type="ORF">DERYTH_LOCUS7055</name>
</gene>
<evidence type="ECO:0000313" key="2">
    <source>
        <dbReference type="EMBL" id="CAG8588722.1"/>
    </source>
</evidence>
<comment type="caution">
    <text evidence="2">The sequence shown here is derived from an EMBL/GenBank/DDBJ whole genome shotgun (WGS) entry which is preliminary data.</text>
</comment>
<dbReference type="AlphaFoldDB" id="A0A9N9C6C5"/>
<accession>A0A9N9C6C5</accession>
<dbReference type="OrthoDB" id="2319729at2759"/>
<feature type="compositionally biased region" description="Low complexity" evidence="1">
    <location>
        <begin position="24"/>
        <end position="33"/>
    </location>
</feature>
<dbReference type="InterPro" id="IPR013761">
    <property type="entry name" value="SAM/pointed_sf"/>
</dbReference>
<dbReference type="InterPro" id="IPR011009">
    <property type="entry name" value="Kinase-like_dom_sf"/>
</dbReference>
<reference evidence="2" key="1">
    <citation type="submission" date="2021-06" db="EMBL/GenBank/DDBJ databases">
        <authorList>
            <person name="Kallberg Y."/>
            <person name="Tangrot J."/>
            <person name="Rosling A."/>
        </authorList>
    </citation>
    <scope>NUCLEOTIDE SEQUENCE</scope>
    <source>
        <strain evidence="2">MA453B</strain>
    </source>
</reference>
<sequence>MYISGETFHSTRNKRVKLPRHNRNQNNNNNVQLNKKRPSMPYWKSFDFPTIDSSQVQSWSPSQLITHLRTMFTTKGYFKRDLWTESLSQKFLSLQIDGNKLLKMDRSDLIKIVGCADGIKRLVIGILEGEVIRLNGRYEDEIYHDPGGIFSGFDACKTQIYTLQTKTVNDDKFFRKVLVRKLNTVPPAHNLRRYLSSPLTLRIPIQSIYLRLYQKAIPEIFCYLIPQEQCLDQRNNLMTAPMLSLPFINAISLPCHDMVLSNYTIVIDSLIQGTLSVLHFGTRKWLYMDRSSSFHSPEDIFRPDWMCWINELLLVFQGIQLAEGTDWQMGISFLHSKIHWKSMYYGNLPYMFAYISKGSKLRFFIFSPNLEMTTPLTQISQEFNLDSIMDRFGIIKTVINIYSILETIYRNWKIYVSITHIPSISSLHPLYLSVQRNGETIIEFFGEFVKKTISSNLMNQFFKFETLCAMYSDTKHIKNLVHCVDTNGNFDLPMREKDGACRILIQPVGYHYYPTDEEEWKSCLRTVLEVLHDMHKVGWTHRDIHWGNIMKHDSNCTKKRDKDNNDMKKQGLYNDVGQVTVVKRNYIDDEWLLIDLEMGGRVNEVLDLTLWDRWPEKAEKGQIYKACYDVWQIERMLHEVGDNEFKTFSKYFWKLRNLLQRAAIDEISAAEALRCEWFVIDNEFIW</sequence>
<keyword evidence="3" id="KW-1185">Reference proteome</keyword>
<proteinExistence type="predicted"/>
<name>A0A9N9C6C5_9GLOM</name>
<dbReference type="EMBL" id="CAJVPY010003328">
    <property type="protein sequence ID" value="CAG8588722.1"/>
    <property type="molecule type" value="Genomic_DNA"/>
</dbReference>
<dbReference type="Proteomes" id="UP000789405">
    <property type="component" value="Unassembled WGS sequence"/>
</dbReference>
<evidence type="ECO:0000313" key="3">
    <source>
        <dbReference type="Proteomes" id="UP000789405"/>
    </source>
</evidence>
<feature type="compositionally biased region" description="Basic residues" evidence="1">
    <location>
        <begin position="11"/>
        <end position="23"/>
    </location>
</feature>
<feature type="region of interest" description="Disordered" evidence="1">
    <location>
        <begin position="1"/>
        <end position="37"/>
    </location>
</feature>
<evidence type="ECO:0000256" key="1">
    <source>
        <dbReference type="SAM" id="MobiDB-lite"/>
    </source>
</evidence>